<dbReference type="EMBL" id="NRSH01000020">
    <property type="protein sequence ID" value="MBK1726032.1"/>
    <property type="molecule type" value="Genomic_DNA"/>
</dbReference>
<reference evidence="1 2" key="1">
    <citation type="journal article" date="2020" name="Microorganisms">
        <title>Osmotic Adaptation and Compatible Solute Biosynthesis of Phototrophic Bacteria as Revealed from Genome Analyses.</title>
        <authorList>
            <person name="Imhoff J.F."/>
            <person name="Rahn T."/>
            <person name="Kunzel S."/>
            <person name="Keller A."/>
            <person name="Neulinger S.C."/>
        </authorList>
    </citation>
    <scope>NUCLEOTIDE SEQUENCE [LARGE SCALE GENOMIC DNA]</scope>
    <source>
        <strain evidence="1 2">DSM 15116</strain>
    </source>
</reference>
<keyword evidence="2" id="KW-1185">Reference proteome</keyword>
<accession>A0ABS1E485</accession>
<protein>
    <submittedName>
        <fullName evidence="1">Type I-F CRISPR-associated protein Csy1</fullName>
    </submittedName>
</protein>
<dbReference type="Pfam" id="PF09611">
    <property type="entry name" value="Cas_Csy1"/>
    <property type="match status" value="1"/>
</dbReference>
<dbReference type="RefSeq" id="WP_200256736.1">
    <property type="nucleotide sequence ID" value="NZ_NRSH01000020.1"/>
</dbReference>
<dbReference type="NCBIfam" id="TIGR02564">
    <property type="entry name" value="cas_Csy1"/>
    <property type="match status" value="1"/>
</dbReference>
<evidence type="ECO:0000313" key="1">
    <source>
        <dbReference type="EMBL" id="MBK1726032.1"/>
    </source>
</evidence>
<dbReference type="InterPro" id="IPR013397">
    <property type="entry name" value="CRISPR-assoc_prot_Csy1"/>
</dbReference>
<dbReference type="CDD" id="cd09735">
    <property type="entry name" value="Csy1_I-F"/>
    <property type="match status" value="1"/>
</dbReference>
<proteinExistence type="predicted"/>
<dbReference type="Proteomes" id="UP000738126">
    <property type="component" value="Unassembled WGS sequence"/>
</dbReference>
<sequence>MPTGSTKARALRELIDDFLGERLEAKLKGLKADAPEYKRDELRQQYRRESWIANAARRVSQLQVVTHAIKATHPDAKGSNLYAPPSTLPSHPLVGSHLLGEAFETDVVGNAAALDVYKFLKLEHDGKTLLERAREHDLALAEAFTEDRAEGEEWLRAFARITEPPDRLTSHAWAKQCYWLVGEDPKKDSEYHLLAPLYSTILAHELYQRVSADRFSEEAKAARKARRDGGYSEIGYRDYPHIAIQKFGGSQPQNISQLNSERGGYNYLLASLPPNWHAQGIRPPLHVNSVFRRFERRKSVREQVYALHRLLESEPRPNIKTRKRRDRLVAAIVDELIQLAAEIATLEPGWSADPACDLPAAEAFWLDAGRAEIDLEFAERRTHSEWPAEVCHRFANWLNGQLERALPVGDVEHDYWEKHLREQMDELEEVLPHV</sequence>
<gene>
    <name evidence="1" type="primary">csy1</name>
    <name evidence="1" type="ORF">CKO13_03150</name>
</gene>
<name>A0ABS1E485_9GAMM</name>
<comment type="caution">
    <text evidence="1">The sequence shown here is derived from an EMBL/GenBank/DDBJ whole genome shotgun (WGS) entry which is preliminary data.</text>
</comment>
<evidence type="ECO:0000313" key="2">
    <source>
        <dbReference type="Proteomes" id="UP000738126"/>
    </source>
</evidence>
<organism evidence="1 2">
    <name type="scientific">Halorhodospira neutriphila</name>
    <dbReference type="NCBI Taxonomy" id="168379"/>
    <lineage>
        <taxon>Bacteria</taxon>
        <taxon>Pseudomonadati</taxon>
        <taxon>Pseudomonadota</taxon>
        <taxon>Gammaproteobacteria</taxon>
        <taxon>Chromatiales</taxon>
        <taxon>Ectothiorhodospiraceae</taxon>
        <taxon>Halorhodospira</taxon>
    </lineage>
</organism>